<comment type="caution">
    <text evidence="1">The sequence shown here is derived from an EMBL/GenBank/DDBJ whole genome shotgun (WGS) entry which is preliminary data.</text>
</comment>
<sequence length="361" mass="38354">MQPGPGPGAEEEVGARPRGEHIGEILRPHVALGLGLDGGRARDLGRDIGGEAGLFGIVHRRRIAAFIGDLGAHAIGLGLARNDGAEAVLEQVAHHGREGADRRREPAAFRDDVVRRADVDLGHRDHRLFERGDIAADDRLQRADHAGDGDDRIGADLRRRAMAAAAGDGDPGGIDRRHQRPGRGLEMAERQVRRVVDAVDLGDGEALHHALAHHHLAAAALFLGGLEEQHDGAGEIARLAEVACRAQQHRGVPVMAAGMHPAGVFGGIVLAGDLLDRQRVHVGAQPDRRACRATADHRDDARARHALVDLVDAEAAQLRRDEGRGLRQVEFELGVAVQPVSPFGHLRGKGGDAVDDGHGGL</sequence>
<organism evidence="1">
    <name type="scientific">bioreactor metagenome</name>
    <dbReference type="NCBI Taxonomy" id="1076179"/>
    <lineage>
        <taxon>unclassified sequences</taxon>
        <taxon>metagenomes</taxon>
        <taxon>ecological metagenomes</taxon>
    </lineage>
</organism>
<gene>
    <name evidence="1" type="ORF">SDC9_25064</name>
</gene>
<reference evidence="1" key="1">
    <citation type="submission" date="2019-08" db="EMBL/GenBank/DDBJ databases">
        <authorList>
            <person name="Kucharzyk K."/>
            <person name="Murdoch R.W."/>
            <person name="Higgins S."/>
            <person name="Loffler F."/>
        </authorList>
    </citation>
    <scope>NUCLEOTIDE SEQUENCE</scope>
</reference>
<dbReference type="AlphaFoldDB" id="A0A644UK35"/>
<dbReference type="EMBL" id="VSSQ01000124">
    <property type="protein sequence ID" value="MPL79189.1"/>
    <property type="molecule type" value="Genomic_DNA"/>
</dbReference>
<name>A0A644UK35_9ZZZZ</name>
<evidence type="ECO:0000313" key="1">
    <source>
        <dbReference type="EMBL" id="MPL79189.1"/>
    </source>
</evidence>
<proteinExistence type="predicted"/>
<protein>
    <submittedName>
        <fullName evidence="1">Uncharacterized protein</fullName>
    </submittedName>
</protein>
<accession>A0A644UK35</accession>